<name>A0AA41W617_9GAMM</name>
<accession>A0AA41W617</accession>
<evidence type="ECO:0000313" key="4">
    <source>
        <dbReference type="Proteomes" id="UP001165393"/>
    </source>
</evidence>
<keyword evidence="2" id="KW-0732">Signal</keyword>
<dbReference type="InterPro" id="IPR024079">
    <property type="entry name" value="MetalloPept_cat_dom_sf"/>
</dbReference>
<sequence length="295" mass="32107">MKKLITSIGALLFMAQAAHATTLDVMVVYPISYSAKYSNIGAKIAAEVALANTAFSNSQMSTRIRLVHHGVANVANDQEASSTLLNSLSSSTHTSTTATIMSLRNSHKPHLTVYATNHRPRSANDNGLCGIAHFPPGTSYRGYRQDREAAFKGTNISSLDSVCTMTMAHEIGHNLGAGHGPKQGSRGDGRPHKYSRGHGIDYSFSTVMGYPSEYSASRVAYFSNPNVRNCKGQACGTSKNNAARYIDQFVEDWAYRYQACYPTTNKRVGKAPRNIHACGNNVCIGTFRGRCNKWL</sequence>
<dbReference type="RefSeq" id="WP_251260673.1">
    <property type="nucleotide sequence ID" value="NZ_JAMQGP010000002.1"/>
</dbReference>
<feature type="signal peptide" evidence="2">
    <location>
        <begin position="1"/>
        <end position="20"/>
    </location>
</feature>
<reference evidence="3 4" key="1">
    <citation type="journal article" date="2013" name="Antonie Van Leeuwenhoek">
        <title>Echinimonas agarilytica gen. nov., sp. nov., a new gammaproteobacterium isolated from the sea urchin Strongylocentrotus intermedius.</title>
        <authorList>
            <person name="Nedashkovskaya O.I."/>
            <person name="Stenkova A.M."/>
            <person name="Zhukova N.V."/>
            <person name="Van Trappen S."/>
            <person name="Lee J.S."/>
            <person name="Kim S.B."/>
        </authorList>
    </citation>
    <scope>NUCLEOTIDE SEQUENCE [LARGE SCALE GENOMIC DNA]</scope>
    <source>
        <strain evidence="3 4">KMM 6351</strain>
    </source>
</reference>
<organism evidence="3 4">
    <name type="scientific">Echinimonas agarilytica</name>
    <dbReference type="NCBI Taxonomy" id="1215918"/>
    <lineage>
        <taxon>Bacteria</taxon>
        <taxon>Pseudomonadati</taxon>
        <taxon>Pseudomonadota</taxon>
        <taxon>Gammaproteobacteria</taxon>
        <taxon>Alteromonadales</taxon>
        <taxon>Echinimonadaceae</taxon>
        <taxon>Echinimonas</taxon>
    </lineage>
</organism>
<keyword evidence="4" id="KW-1185">Reference proteome</keyword>
<gene>
    <name evidence="3" type="ORF">NAF29_06500</name>
</gene>
<dbReference type="Gene3D" id="3.40.390.10">
    <property type="entry name" value="Collagenase (Catalytic Domain)"/>
    <property type="match status" value="1"/>
</dbReference>
<evidence type="ECO:0000313" key="3">
    <source>
        <dbReference type="EMBL" id="MCM2679322.1"/>
    </source>
</evidence>
<dbReference type="AlphaFoldDB" id="A0AA41W617"/>
<dbReference type="GO" id="GO:0008237">
    <property type="term" value="F:metallopeptidase activity"/>
    <property type="evidence" value="ECO:0007669"/>
    <property type="project" value="InterPro"/>
</dbReference>
<feature type="chain" id="PRO_5041267198" evidence="2">
    <location>
        <begin position="21"/>
        <end position="295"/>
    </location>
</feature>
<dbReference type="Proteomes" id="UP001165393">
    <property type="component" value="Unassembled WGS sequence"/>
</dbReference>
<evidence type="ECO:0000256" key="1">
    <source>
        <dbReference type="SAM" id="MobiDB-lite"/>
    </source>
</evidence>
<comment type="caution">
    <text evidence="3">The sequence shown here is derived from an EMBL/GenBank/DDBJ whole genome shotgun (WGS) entry which is preliminary data.</text>
</comment>
<dbReference type="Pfam" id="PF13583">
    <property type="entry name" value="Reprolysin_4"/>
    <property type="match status" value="1"/>
</dbReference>
<dbReference type="SUPFAM" id="SSF55486">
    <property type="entry name" value="Metalloproteases ('zincins'), catalytic domain"/>
    <property type="match status" value="1"/>
</dbReference>
<dbReference type="EMBL" id="JAMQGP010000002">
    <property type="protein sequence ID" value="MCM2679322.1"/>
    <property type="molecule type" value="Genomic_DNA"/>
</dbReference>
<feature type="region of interest" description="Disordered" evidence="1">
    <location>
        <begin position="173"/>
        <end position="194"/>
    </location>
</feature>
<protein>
    <submittedName>
        <fullName evidence="3">M12 family metallo-peptidase</fullName>
    </submittedName>
</protein>
<proteinExistence type="predicted"/>
<evidence type="ECO:0000256" key="2">
    <source>
        <dbReference type="SAM" id="SignalP"/>
    </source>
</evidence>